<proteinExistence type="predicted"/>
<dbReference type="InterPro" id="IPR029063">
    <property type="entry name" value="SAM-dependent_MTases_sf"/>
</dbReference>
<name>A0ABU1BNW2_9BURK</name>
<dbReference type="RefSeq" id="WP_338436620.1">
    <property type="nucleotide sequence ID" value="NZ_JAUYVH010000004.1"/>
</dbReference>
<keyword evidence="2" id="KW-1185">Reference proteome</keyword>
<evidence type="ECO:0000313" key="1">
    <source>
        <dbReference type="EMBL" id="MDQ9170690.1"/>
    </source>
</evidence>
<evidence type="ECO:0000313" key="2">
    <source>
        <dbReference type="Proteomes" id="UP001225596"/>
    </source>
</evidence>
<accession>A0ABU1BNW2</accession>
<protein>
    <recommendedName>
        <fullName evidence="3">Methyltransferase type 11 domain-containing protein</fullName>
    </recommendedName>
</protein>
<comment type="caution">
    <text evidence="1">The sequence shown here is derived from an EMBL/GenBank/DDBJ whole genome shotgun (WGS) entry which is preliminary data.</text>
</comment>
<evidence type="ECO:0008006" key="3">
    <source>
        <dbReference type="Google" id="ProtNLM"/>
    </source>
</evidence>
<dbReference type="Gene3D" id="3.40.50.150">
    <property type="entry name" value="Vaccinia Virus protein VP39"/>
    <property type="match status" value="1"/>
</dbReference>
<dbReference type="Proteomes" id="UP001225596">
    <property type="component" value="Unassembled WGS sequence"/>
</dbReference>
<organism evidence="1 2">
    <name type="scientific">Keguizhuia sedimenti</name>
    <dbReference type="NCBI Taxonomy" id="3064264"/>
    <lineage>
        <taxon>Bacteria</taxon>
        <taxon>Pseudomonadati</taxon>
        <taxon>Pseudomonadota</taxon>
        <taxon>Betaproteobacteria</taxon>
        <taxon>Burkholderiales</taxon>
        <taxon>Oxalobacteraceae</taxon>
        <taxon>Keguizhuia</taxon>
    </lineage>
</organism>
<gene>
    <name evidence="1" type="ORF">Q8A64_09745</name>
</gene>
<dbReference type="EMBL" id="JAUYVH010000004">
    <property type="protein sequence ID" value="MDQ9170690.1"/>
    <property type="molecule type" value="Genomic_DNA"/>
</dbReference>
<sequence length="234" mass="25894">MKDTAEAQLSGFSGTGAFENVRLSHQERMRAAFVDFTGNSENASILEIKLFPPSSSPAGTDLHASIAQPKLYISSCALVPGGTQAWRYTGAEADPSNGGSAARCLPYEDGYFDWAYCDGIIERIGAEEEQLALIHELWRVSRKGIFVTTQNKRHPVDFGTGRPFVHWMLRNTEENPSGQITAEKNRLEKKRYLLDAPALEKLASTLPGQTSCEIGHVRYLGIKAHFFLMVSKKN</sequence>
<reference evidence="1 2" key="1">
    <citation type="submission" date="2023-08" db="EMBL/GenBank/DDBJ databases">
        <title>Oxalobacteraceae gen .nov., isolated from river sludge outside the plant.</title>
        <authorList>
            <person name="Zhao S.Y."/>
        </authorList>
    </citation>
    <scope>NUCLEOTIDE SEQUENCE [LARGE SCALE GENOMIC DNA]</scope>
    <source>
        <strain evidence="1 2">R-40</strain>
    </source>
</reference>